<dbReference type="AlphaFoldDB" id="S7R9J8"/>
<dbReference type="OrthoDB" id="3210866at2759"/>
<dbReference type="OMA" id="SHVMITE"/>
<gene>
    <name evidence="1" type="ORF">GLOTRDRAFT_50027</name>
</gene>
<dbReference type="STRING" id="670483.S7R9J8"/>
<sequence length="150" mass="18140">METLTSCWDDKTAAWRGSSPLTIRGTPIPLVHMPDVYSRHYRKQWRVTKQQWAEWKYLVEEYTELGDTEFWNKYSLGGRRQTISRISKRIKRNRSHENRELAATARLRYGPHFKELFSYRKDKVDHIMTRAPDIARRYKELNGWEGERYT</sequence>
<dbReference type="EMBL" id="KB469313">
    <property type="protein sequence ID" value="EPQ50940.1"/>
    <property type="molecule type" value="Genomic_DNA"/>
</dbReference>
<dbReference type="GeneID" id="19306696"/>
<evidence type="ECO:0000313" key="2">
    <source>
        <dbReference type="Proteomes" id="UP000030669"/>
    </source>
</evidence>
<dbReference type="RefSeq" id="XP_007870632.1">
    <property type="nucleotide sequence ID" value="XM_007872441.1"/>
</dbReference>
<reference evidence="1 2" key="1">
    <citation type="journal article" date="2012" name="Science">
        <title>The Paleozoic origin of enzymatic lignin decomposition reconstructed from 31 fungal genomes.</title>
        <authorList>
            <person name="Floudas D."/>
            <person name="Binder M."/>
            <person name="Riley R."/>
            <person name="Barry K."/>
            <person name="Blanchette R.A."/>
            <person name="Henrissat B."/>
            <person name="Martinez A.T."/>
            <person name="Otillar R."/>
            <person name="Spatafora J.W."/>
            <person name="Yadav J.S."/>
            <person name="Aerts A."/>
            <person name="Benoit I."/>
            <person name="Boyd A."/>
            <person name="Carlson A."/>
            <person name="Copeland A."/>
            <person name="Coutinho P.M."/>
            <person name="de Vries R.P."/>
            <person name="Ferreira P."/>
            <person name="Findley K."/>
            <person name="Foster B."/>
            <person name="Gaskell J."/>
            <person name="Glotzer D."/>
            <person name="Gorecki P."/>
            <person name="Heitman J."/>
            <person name="Hesse C."/>
            <person name="Hori C."/>
            <person name="Igarashi K."/>
            <person name="Jurgens J.A."/>
            <person name="Kallen N."/>
            <person name="Kersten P."/>
            <person name="Kohler A."/>
            <person name="Kuees U."/>
            <person name="Kumar T.K.A."/>
            <person name="Kuo A."/>
            <person name="LaButti K."/>
            <person name="Larrondo L.F."/>
            <person name="Lindquist E."/>
            <person name="Ling A."/>
            <person name="Lombard V."/>
            <person name="Lucas S."/>
            <person name="Lundell T."/>
            <person name="Martin R."/>
            <person name="McLaughlin D.J."/>
            <person name="Morgenstern I."/>
            <person name="Morin E."/>
            <person name="Murat C."/>
            <person name="Nagy L.G."/>
            <person name="Nolan M."/>
            <person name="Ohm R.A."/>
            <person name="Patyshakuliyeva A."/>
            <person name="Rokas A."/>
            <person name="Ruiz-Duenas F.J."/>
            <person name="Sabat G."/>
            <person name="Salamov A."/>
            <person name="Samejima M."/>
            <person name="Schmutz J."/>
            <person name="Slot J.C."/>
            <person name="St John F."/>
            <person name="Stenlid J."/>
            <person name="Sun H."/>
            <person name="Sun S."/>
            <person name="Syed K."/>
            <person name="Tsang A."/>
            <person name="Wiebenga A."/>
            <person name="Young D."/>
            <person name="Pisabarro A."/>
            <person name="Eastwood D.C."/>
            <person name="Martin F."/>
            <person name="Cullen D."/>
            <person name="Grigoriev I.V."/>
            <person name="Hibbett D.S."/>
        </authorList>
    </citation>
    <scope>NUCLEOTIDE SEQUENCE [LARGE SCALE GENOMIC DNA]</scope>
    <source>
        <strain evidence="1 2">ATCC 11539</strain>
    </source>
</reference>
<dbReference type="HOGENOM" id="CLU_095027_0_0_1"/>
<proteinExistence type="predicted"/>
<dbReference type="KEGG" id="gtr:GLOTRDRAFT_50027"/>
<name>S7R9J8_GLOTA</name>
<keyword evidence="2" id="KW-1185">Reference proteome</keyword>
<evidence type="ECO:0000313" key="1">
    <source>
        <dbReference type="EMBL" id="EPQ50940.1"/>
    </source>
</evidence>
<dbReference type="Proteomes" id="UP000030669">
    <property type="component" value="Unassembled WGS sequence"/>
</dbReference>
<accession>S7R9J8</accession>
<organism evidence="1 2">
    <name type="scientific">Gloeophyllum trabeum (strain ATCC 11539 / FP-39264 / Madison 617)</name>
    <name type="common">Brown rot fungus</name>
    <dbReference type="NCBI Taxonomy" id="670483"/>
    <lineage>
        <taxon>Eukaryota</taxon>
        <taxon>Fungi</taxon>
        <taxon>Dikarya</taxon>
        <taxon>Basidiomycota</taxon>
        <taxon>Agaricomycotina</taxon>
        <taxon>Agaricomycetes</taxon>
        <taxon>Gloeophyllales</taxon>
        <taxon>Gloeophyllaceae</taxon>
        <taxon>Gloeophyllum</taxon>
    </lineage>
</organism>
<dbReference type="eggNOG" id="ENOG502SYU8">
    <property type="taxonomic scope" value="Eukaryota"/>
</dbReference>
<protein>
    <submittedName>
        <fullName evidence="1">Uncharacterized protein</fullName>
    </submittedName>
</protein>